<dbReference type="Proteomes" id="UP000218334">
    <property type="component" value="Unassembled WGS sequence"/>
</dbReference>
<keyword evidence="4" id="KW-1185">Reference proteome</keyword>
<accession>A0A2H3AWD3</accession>
<organism evidence="3 4">
    <name type="scientific">Armillaria solidipes</name>
    <dbReference type="NCBI Taxonomy" id="1076256"/>
    <lineage>
        <taxon>Eukaryota</taxon>
        <taxon>Fungi</taxon>
        <taxon>Dikarya</taxon>
        <taxon>Basidiomycota</taxon>
        <taxon>Agaricomycotina</taxon>
        <taxon>Agaricomycetes</taxon>
        <taxon>Agaricomycetidae</taxon>
        <taxon>Agaricales</taxon>
        <taxon>Marasmiineae</taxon>
        <taxon>Physalacriaceae</taxon>
        <taxon>Armillaria</taxon>
    </lineage>
</organism>
<dbReference type="Pfam" id="PF18380">
    <property type="entry name" value="GEN1_C"/>
    <property type="match status" value="1"/>
</dbReference>
<gene>
    <name evidence="3" type="ORF">ARMSODRAFT_1024296</name>
</gene>
<feature type="region of interest" description="Disordered" evidence="1">
    <location>
        <begin position="204"/>
        <end position="257"/>
    </location>
</feature>
<evidence type="ECO:0000259" key="2">
    <source>
        <dbReference type="Pfam" id="PF18380"/>
    </source>
</evidence>
<evidence type="ECO:0000313" key="4">
    <source>
        <dbReference type="Proteomes" id="UP000218334"/>
    </source>
</evidence>
<dbReference type="AlphaFoldDB" id="A0A2H3AWD3"/>
<feature type="domain" description="Holliday junction resolvase Gen1 C-terminal" evidence="2">
    <location>
        <begin position="114"/>
        <end position="202"/>
    </location>
</feature>
<feature type="region of interest" description="Disordered" evidence="1">
    <location>
        <begin position="153"/>
        <end position="177"/>
    </location>
</feature>
<evidence type="ECO:0000313" key="3">
    <source>
        <dbReference type="EMBL" id="PBK62995.1"/>
    </source>
</evidence>
<protein>
    <recommendedName>
        <fullName evidence="2">Holliday junction resolvase Gen1 C-terminal domain-containing protein</fullName>
    </recommendedName>
</protein>
<feature type="compositionally biased region" description="Polar residues" evidence="1">
    <location>
        <begin position="229"/>
        <end position="248"/>
    </location>
</feature>
<sequence>MTSLASNIPQDFPDIHVLFSYIQPITSLSEGRPDFYANLTWTQKEPSIPEIARICEFYFEWGFEATILKRFHKILWPSITFRVLRRQLLSPEDAFLSRFAGEQSVAEDFCSWMTRIHSTRKHFSTDYTPEYRIEINPSAFARIAETGVQGIRRPDDVEWDSSEDSDRQNEDGTMDPRRSSLRVWVPAVLMDWVWPELVEKYRGTERRKEEKKKRRELGQVQKGGVSFETVDTGSGHSPPSRSHVLTGSGSKGSRKVM</sequence>
<reference evidence="4" key="1">
    <citation type="journal article" date="2017" name="Nat. Ecol. Evol.">
        <title>Genome expansion and lineage-specific genetic innovations in the forest pathogenic fungi Armillaria.</title>
        <authorList>
            <person name="Sipos G."/>
            <person name="Prasanna A.N."/>
            <person name="Walter M.C."/>
            <person name="O'Connor E."/>
            <person name="Balint B."/>
            <person name="Krizsan K."/>
            <person name="Kiss B."/>
            <person name="Hess J."/>
            <person name="Varga T."/>
            <person name="Slot J."/>
            <person name="Riley R."/>
            <person name="Boka B."/>
            <person name="Rigling D."/>
            <person name="Barry K."/>
            <person name="Lee J."/>
            <person name="Mihaltcheva S."/>
            <person name="LaButti K."/>
            <person name="Lipzen A."/>
            <person name="Waldron R."/>
            <person name="Moloney N.M."/>
            <person name="Sperisen C."/>
            <person name="Kredics L."/>
            <person name="Vagvoelgyi C."/>
            <person name="Patrignani A."/>
            <person name="Fitzpatrick D."/>
            <person name="Nagy I."/>
            <person name="Doyle S."/>
            <person name="Anderson J.B."/>
            <person name="Grigoriev I.V."/>
            <person name="Gueldener U."/>
            <person name="Muensterkoetter M."/>
            <person name="Nagy L.G."/>
        </authorList>
    </citation>
    <scope>NUCLEOTIDE SEQUENCE [LARGE SCALE GENOMIC DNA]</scope>
    <source>
        <strain evidence="4">28-4</strain>
    </source>
</reference>
<feature type="compositionally biased region" description="Basic and acidic residues" evidence="1">
    <location>
        <begin position="164"/>
        <end position="177"/>
    </location>
</feature>
<dbReference type="EMBL" id="KZ293461">
    <property type="protein sequence ID" value="PBK62995.1"/>
    <property type="molecule type" value="Genomic_DNA"/>
</dbReference>
<name>A0A2H3AWD3_9AGAR</name>
<dbReference type="InterPro" id="IPR041177">
    <property type="entry name" value="GEN1_C"/>
</dbReference>
<dbReference type="STRING" id="1076256.A0A2H3AWD3"/>
<evidence type="ECO:0000256" key="1">
    <source>
        <dbReference type="SAM" id="MobiDB-lite"/>
    </source>
</evidence>
<proteinExistence type="predicted"/>